<comment type="caution">
    <text evidence="1">The sequence shown here is derived from an EMBL/GenBank/DDBJ whole genome shotgun (WGS) entry which is preliminary data.</text>
</comment>
<dbReference type="PATRIC" id="fig|1073372.3.peg.1525"/>
<reference evidence="1 2" key="1">
    <citation type="submission" date="2013-10" db="EMBL/GenBank/DDBJ databases">
        <title>The Genome Sequence of Streptococcus parasanguinis CC87K.</title>
        <authorList>
            <consortium name="The Broad Institute Genomics Platform"/>
            <person name="Earl A."/>
            <person name="Allen-Vercoe E."/>
            <person name="Daigneault M."/>
            <person name="Young S.K."/>
            <person name="Zeng Q."/>
            <person name="Gargeya S."/>
            <person name="Fitzgerald M."/>
            <person name="Abouelleil A."/>
            <person name="Alvarado L."/>
            <person name="Chapman S.B."/>
            <person name="Gainer-Dewar J."/>
            <person name="Goldberg J."/>
            <person name="Griggs A."/>
            <person name="Gujja S."/>
            <person name="Hansen M."/>
            <person name="Howarth C."/>
            <person name="Imamovic A."/>
            <person name="Ireland A."/>
            <person name="Larimer J."/>
            <person name="McCowan C."/>
            <person name="Murphy C."/>
            <person name="Pearson M."/>
            <person name="Poon T.W."/>
            <person name="Priest M."/>
            <person name="Roberts A."/>
            <person name="Saif S."/>
            <person name="Shea T."/>
            <person name="Sykes S."/>
            <person name="Wortman J."/>
            <person name="Nusbaum C."/>
            <person name="Birren B."/>
        </authorList>
    </citation>
    <scope>NUCLEOTIDE SEQUENCE [LARGE SCALE GENOMIC DNA]</scope>
    <source>
        <strain evidence="1 2">CC87K</strain>
    </source>
</reference>
<keyword evidence="2" id="KW-1185">Reference proteome</keyword>
<evidence type="ECO:0000313" key="1">
    <source>
        <dbReference type="EMBL" id="ETD11899.1"/>
    </source>
</evidence>
<accession>V8B9P0</accession>
<dbReference type="Proteomes" id="UP000018716">
    <property type="component" value="Unassembled WGS sequence"/>
</dbReference>
<dbReference type="OrthoDB" id="2233384at2"/>
<sequence>MASDATLKSRIQANKAKKAKYERVKNSIASHGFSETIDLSHFREYIKHCKDAIDKIDGNEGYHYLSNFKSKLSTEKATMEKYVDFVRDANSSFKDLYKTLEAKIKALDTAIESDKAAYNKGKNILEREW</sequence>
<organism evidence="1 2">
    <name type="scientific">Streptococcus parasanguinis CC87K</name>
    <dbReference type="NCBI Taxonomy" id="1073372"/>
    <lineage>
        <taxon>Bacteria</taxon>
        <taxon>Bacillati</taxon>
        <taxon>Bacillota</taxon>
        <taxon>Bacilli</taxon>
        <taxon>Lactobacillales</taxon>
        <taxon>Streptococcaceae</taxon>
        <taxon>Streptococcus</taxon>
    </lineage>
</organism>
<dbReference type="HOGENOM" id="CLU_160056_0_0_9"/>
<proteinExistence type="predicted"/>
<dbReference type="AlphaFoldDB" id="V8B9P0"/>
<dbReference type="EMBL" id="AZJD01000007">
    <property type="protein sequence ID" value="ETD11899.1"/>
    <property type="molecule type" value="Genomic_DNA"/>
</dbReference>
<gene>
    <name evidence="1" type="ORF">HMPREF1195_01488</name>
</gene>
<dbReference type="RefSeq" id="WP_023919514.1">
    <property type="nucleotide sequence ID" value="NZ_KI669402.1"/>
</dbReference>
<name>V8B9P0_STRPA</name>
<evidence type="ECO:0008006" key="3">
    <source>
        <dbReference type="Google" id="ProtNLM"/>
    </source>
</evidence>
<evidence type="ECO:0000313" key="2">
    <source>
        <dbReference type="Proteomes" id="UP000018716"/>
    </source>
</evidence>
<protein>
    <recommendedName>
        <fullName evidence="3">DUF5082 domain-containing protein</fullName>
    </recommendedName>
</protein>